<evidence type="ECO:0008006" key="3">
    <source>
        <dbReference type="Google" id="ProtNLM"/>
    </source>
</evidence>
<organism evidence="1 2">
    <name type="scientific">Neorhizobium galegae</name>
    <name type="common">Rhizobium galegae</name>
    <dbReference type="NCBI Taxonomy" id="399"/>
    <lineage>
        <taxon>Bacteria</taxon>
        <taxon>Pseudomonadati</taxon>
        <taxon>Pseudomonadota</taxon>
        <taxon>Alphaproteobacteria</taxon>
        <taxon>Hyphomicrobiales</taxon>
        <taxon>Rhizobiaceae</taxon>
        <taxon>Rhizobium/Agrobacterium group</taxon>
        <taxon>Neorhizobium</taxon>
    </lineage>
</organism>
<dbReference type="InterPro" id="IPR008861">
    <property type="entry name" value="GpX-like"/>
</dbReference>
<proteinExistence type="predicted"/>
<dbReference type="RefSeq" id="WP_151043648.1">
    <property type="nucleotide sequence ID" value="NZ_VZUL01000002.1"/>
</dbReference>
<dbReference type="EMBL" id="VZUL01000002">
    <property type="protein sequence ID" value="KAB1087674.1"/>
    <property type="molecule type" value="Genomic_DNA"/>
</dbReference>
<evidence type="ECO:0000313" key="2">
    <source>
        <dbReference type="Proteomes" id="UP000386575"/>
    </source>
</evidence>
<name>A0A6A1TW10_NEOGA</name>
<dbReference type="Pfam" id="PF05489">
    <property type="entry name" value="Phage_tail_X"/>
    <property type="match status" value="1"/>
</dbReference>
<evidence type="ECO:0000313" key="1">
    <source>
        <dbReference type="EMBL" id="KAB1087674.1"/>
    </source>
</evidence>
<sequence length="73" mass="7828">MTTYTVSYGGERLDRIARKTLQTEQQGAVDAILQANPGLAAVAFSGVVDADTVIQIPENFAPAPTETFTLAWE</sequence>
<comment type="caution">
    <text evidence="1">The sequence shown here is derived from an EMBL/GenBank/DDBJ whole genome shotgun (WGS) entry which is preliminary data.</text>
</comment>
<dbReference type="Proteomes" id="UP000386575">
    <property type="component" value="Unassembled WGS sequence"/>
</dbReference>
<accession>A0A6A1TW10</accession>
<gene>
    <name evidence="1" type="ORF">F4V91_15300</name>
</gene>
<reference evidence="1 2" key="1">
    <citation type="submission" date="2019-09" db="EMBL/GenBank/DDBJ databases">
        <title>Genome sequencing of Ng87 strain.</title>
        <authorList>
            <person name="Karasev E.S."/>
            <person name="Andronov E."/>
        </authorList>
    </citation>
    <scope>NUCLEOTIDE SEQUENCE [LARGE SCALE GENOMIC DNA]</scope>
    <source>
        <strain evidence="1 2">Ng87</strain>
    </source>
</reference>
<protein>
    <recommendedName>
        <fullName evidence="3">Phage tail protein</fullName>
    </recommendedName>
</protein>
<dbReference type="AlphaFoldDB" id="A0A6A1TW10"/>